<keyword evidence="1" id="KW-0229">DNA integration</keyword>
<dbReference type="PANTHER" id="PTHR30349:SF94">
    <property type="entry name" value="INTEGRASE_RECOMBINASE HI_1414-RELATED"/>
    <property type="match status" value="1"/>
</dbReference>
<evidence type="ECO:0000256" key="1">
    <source>
        <dbReference type="ARBA" id="ARBA00022908"/>
    </source>
</evidence>
<keyword evidence="5" id="KW-1185">Reference proteome</keyword>
<dbReference type="SUPFAM" id="SSF56349">
    <property type="entry name" value="DNA breaking-rejoining enzymes"/>
    <property type="match status" value="1"/>
</dbReference>
<gene>
    <name evidence="4" type="ORF">PQU95_02605</name>
</gene>
<dbReference type="RefSeq" id="WP_272750551.1">
    <property type="nucleotide sequence ID" value="NZ_JAQQLF010000002.1"/>
</dbReference>
<organism evidence="4 5">
    <name type="scientific">Vogesella aquatica</name>
    <dbReference type="NCBI Taxonomy" id="2984206"/>
    <lineage>
        <taxon>Bacteria</taxon>
        <taxon>Pseudomonadati</taxon>
        <taxon>Pseudomonadota</taxon>
        <taxon>Betaproteobacteria</taxon>
        <taxon>Neisseriales</taxon>
        <taxon>Chromobacteriaceae</taxon>
        <taxon>Vogesella</taxon>
    </lineage>
</organism>
<dbReference type="Gene3D" id="1.10.443.10">
    <property type="entry name" value="Intergrase catalytic core"/>
    <property type="match status" value="1"/>
</dbReference>
<reference evidence="4 5" key="1">
    <citation type="submission" date="2023-01" db="EMBL/GenBank/DDBJ databases">
        <title>Novel species of the genus Vogesella isolated from rivers.</title>
        <authorList>
            <person name="Lu H."/>
        </authorList>
    </citation>
    <scope>NUCLEOTIDE SEQUENCE [LARGE SCALE GENOMIC DNA]</scope>
    <source>
        <strain evidence="4 5">DC21W</strain>
    </source>
</reference>
<proteinExistence type="predicted"/>
<feature type="domain" description="Tyr recombinase" evidence="3">
    <location>
        <begin position="168"/>
        <end position="346"/>
    </location>
</feature>
<dbReference type="PROSITE" id="PS51898">
    <property type="entry name" value="TYR_RECOMBINASE"/>
    <property type="match status" value="1"/>
</dbReference>
<evidence type="ECO:0000313" key="4">
    <source>
        <dbReference type="EMBL" id="MDC7716114.1"/>
    </source>
</evidence>
<evidence type="ECO:0000313" key="5">
    <source>
        <dbReference type="Proteomes" id="UP001219956"/>
    </source>
</evidence>
<keyword evidence="2" id="KW-0233">DNA recombination</keyword>
<dbReference type="InterPro" id="IPR050090">
    <property type="entry name" value="Tyrosine_recombinase_XerCD"/>
</dbReference>
<protein>
    <submittedName>
        <fullName evidence="4">Site-specific integrase</fullName>
    </submittedName>
</protein>
<dbReference type="CDD" id="cd00796">
    <property type="entry name" value="INT_Rci_Hp1_C"/>
    <property type="match status" value="1"/>
</dbReference>
<dbReference type="Pfam" id="PF00589">
    <property type="entry name" value="Phage_integrase"/>
    <property type="match status" value="1"/>
</dbReference>
<comment type="caution">
    <text evidence="4">The sequence shown here is derived from an EMBL/GenBank/DDBJ whole genome shotgun (WGS) entry which is preliminary data.</text>
</comment>
<dbReference type="InterPro" id="IPR013762">
    <property type="entry name" value="Integrase-like_cat_sf"/>
</dbReference>
<dbReference type="InterPro" id="IPR002104">
    <property type="entry name" value="Integrase_catalytic"/>
</dbReference>
<dbReference type="Proteomes" id="UP001219956">
    <property type="component" value="Unassembled WGS sequence"/>
</dbReference>
<accession>A0ABT5IU58</accession>
<evidence type="ECO:0000259" key="3">
    <source>
        <dbReference type="PROSITE" id="PS51898"/>
    </source>
</evidence>
<sequence length="346" mass="41594">MASIKERVSTSGKGFYQVQIRKSGHPTISKSFSFESEKDKEKAYKEAQKYAFITENEISNNNKKVFKNKRKDKLIEVLESYKKVEKREKHIRRLNQLIDDFSNTNYTIETFTADRLRHYLEKREEINKPATIYWLYITLKNALTYHSKEYEYKQDIFELVKYSGKSDERTRILTEEEKQTLFNTIDERLRVKKEELKLVIDFAIETALRLNEIITLEWKNVNFEDKVILIEKDKTKTKRERQVPLSKNAFEVLEEIKKFKTSESNYVFHMWQTKNLLSHRFKLICDMSNIQDIRFHDLRHTAITNLYLKTDLRDREIQEISGHATMSMLQRYSNLRATDIVKKLWK</sequence>
<evidence type="ECO:0000256" key="2">
    <source>
        <dbReference type="ARBA" id="ARBA00023172"/>
    </source>
</evidence>
<dbReference type="PANTHER" id="PTHR30349">
    <property type="entry name" value="PHAGE INTEGRASE-RELATED"/>
    <property type="match status" value="1"/>
</dbReference>
<name>A0ABT5IU58_9NEIS</name>
<dbReference type="InterPro" id="IPR011010">
    <property type="entry name" value="DNA_brk_join_enz"/>
</dbReference>
<dbReference type="EMBL" id="JAQQLF010000002">
    <property type="protein sequence ID" value="MDC7716114.1"/>
    <property type="molecule type" value="Genomic_DNA"/>
</dbReference>